<evidence type="ECO:0000313" key="3">
    <source>
        <dbReference type="EMBL" id="ASA19413.1"/>
    </source>
</evidence>
<name>A0A2Z2K9J7_9BACL</name>
<dbReference type="Pfam" id="PF00300">
    <property type="entry name" value="His_Phos_1"/>
    <property type="match status" value="1"/>
</dbReference>
<dbReference type="GO" id="GO:0005737">
    <property type="term" value="C:cytoplasm"/>
    <property type="evidence" value="ECO:0007669"/>
    <property type="project" value="TreeGrafter"/>
</dbReference>
<dbReference type="CDD" id="cd07067">
    <property type="entry name" value="HP_PGM_like"/>
    <property type="match status" value="1"/>
</dbReference>
<dbReference type="SUPFAM" id="SSF53254">
    <property type="entry name" value="Phosphoglycerate mutase-like"/>
    <property type="match status" value="1"/>
</dbReference>
<dbReference type="PANTHER" id="PTHR48100:SF1">
    <property type="entry name" value="HISTIDINE PHOSPHATASE FAMILY PROTEIN-RELATED"/>
    <property type="match status" value="1"/>
</dbReference>
<dbReference type="PANTHER" id="PTHR48100">
    <property type="entry name" value="BROAD-SPECIFICITY PHOSPHATASE YOR283W-RELATED"/>
    <property type="match status" value="1"/>
</dbReference>
<keyword evidence="4" id="KW-1185">Reference proteome</keyword>
<dbReference type="EMBL" id="CP021780">
    <property type="protein sequence ID" value="ASA19413.1"/>
    <property type="molecule type" value="Genomic_DNA"/>
</dbReference>
<feature type="binding site" evidence="2">
    <location>
        <position position="58"/>
    </location>
    <ligand>
        <name>substrate</name>
    </ligand>
</feature>
<reference evidence="3 4" key="1">
    <citation type="submission" date="2017-06" db="EMBL/GenBank/DDBJ databases">
        <title>Complete genome sequence of Paenibacillus donghaensis KCTC 13049T isolated from East Sea sediment, South Korea.</title>
        <authorList>
            <person name="Jung B.K."/>
            <person name="Hong S.-J."/>
            <person name="Shin J.-H."/>
        </authorList>
    </citation>
    <scope>NUCLEOTIDE SEQUENCE [LARGE SCALE GENOMIC DNA]</scope>
    <source>
        <strain evidence="3 4">KCTC 13049</strain>
    </source>
</reference>
<organism evidence="3 4">
    <name type="scientific">Paenibacillus donghaensis</name>
    <dbReference type="NCBI Taxonomy" id="414771"/>
    <lineage>
        <taxon>Bacteria</taxon>
        <taxon>Bacillati</taxon>
        <taxon>Bacillota</taxon>
        <taxon>Bacilli</taxon>
        <taxon>Bacillales</taxon>
        <taxon>Paenibacillaceae</taxon>
        <taxon>Paenibacillus</taxon>
    </lineage>
</organism>
<dbReference type="InterPro" id="IPR050275">
    <property type="entry name" value="PGM_Phosphatase"/>
</dbReference>
<dbReference type="GO" id="GO:0016791">
    <property type="term" value="F:phosphatase activity"/>
    <property type="evidence" value="ECO:0007669"/>
    <property type="project" value="TreeGrafter"/>
</dbReference>
<dbReference type="RefSeq" id="WP_087913438.1">
    <property type="nucleotide sequence ID" value="NZ_CP021780.1"/>
</dbReference>
<feature type="active site" description="Tele-phosphohistidine intermediate" evidence="1">
    <location>
        <position position="9"/>
    </location>
</feature>
<dbReference type="AlphaFoldDB" id="A0A2Z2K9J7"/>
<dbReference type="InterPro" id="IPR029033">
    <property type="entry name" value="His_PPase_superfam"/>
</dbReference>
<dbReference type="Gene3D" id="3.40.50.1240">
    <property type="entry name" value="Phosphoglycerate mutase-like"/>
    <property type="match status" value="1"/>
</dbReference>
<evidence type="ECO:0000313" key="4">
    <source>
        <dbReference type="Proteomes" id="UP000249890"/>
    </source>
</evidence>
<feature type="binding site" evidence="2">
    <location>
        <begin position="8"/>
        <end position="15"/>
    </location>
    <ligand>
        <name>substrate</name>
    </ligand>
</feature>
<evidence type="ECO:0000256" key="1">
    <source>
        <dbReference type="PIRSR" id="PIRSR613078-1"/>
    </source>
</evidence>
<protein>
    <submittedName>
        <fullName evidence="3">Histidine phosphatase family protein</fullName>
    </submittedName>
</protein>
<dbReference type="SMART" id="SM00855">
    <property type="entry name" value="PGAM"/>
    <property type="match status" value="1"/>
</dbReference>
<accession>A0A2Z2K9J7</accession>
<proteinExistence type="predicted"/>
<dbReference type="Proteomes" id="UP000249890">
    <property type="component" value="Chromosome"/>
</dbReference>
<sequence>MTTIGLIRHGSTFWNKEGRAQGHTDNTLDEEGLQQAAAIAERLSGEQWDYIYSSDLRRARQTAEVIADRLGIPIAGLVPEMREMFGGLIEGTTEQERLDRWGSEWRTMDLGLETPEAGQLRGSQAIAALAAKHPGSNILVVSHGAILRSTLRGLVPGLDVSGLLKNTSITKITLADDCWECGLYNCVAHLGPPLLHS</sequence>
<dbReference type="KEGG" id="pdh:B9T62_00200"/>
<feature type="active site" description="Proton donor/acceptor" evidence="1">
    <location>
        <position position="83"/>
    </location>
</feature>
<dbReference type="OrthoDB" id="9782128at2"/>
<dbReference type="InterPro" id="IPR013078">
    <property type="entry name" value="His_Pase_superF_clade-1"/>
</dbReference>
<evidence type="ECO:0000256" key="2">
    <source>
        <dbReference type="PIRSR" id="PIRSR613078-2"/>
    </source>
</evidence>
<gene>
    <name evidence="3" type="ORF">B9T62_00200</name>
</gene>